<keyword evidence="3" id="KW-0812">Transmembrane</keyword>
<feature type="compositionally biased region" description="Basic and acidic residues" evidence="2">
    <location>
        <begin position="464"/>
        <end position="493"/>
    </location>
</feature>
<protein>
    <recommendedName>
        <fullName evidence="6">Golgi integral membrane protein 4</fullName>
    </recommendedName>
</protein>
<organism evidence="4 5">
    <name type="scientific">Hermetia illucens</name>
    <name type="common">Black soldier fly</name>
    <dbReference type="NCBI Taxonomy" id="343691"/>
    <lineage>
        <taxon>Eukaryota</taxon>
        <taxon>Metazoa</taxon>
        <taxon>Ecdysozoa</taxon>
        <taxon>Arthropoda</taxon>
        <taxon>Hexapoda</taxon>
        <taxon>Insecta</taxon>
        <taxon>Pterygota</taxon>
        <taxon>Neoptera</taxon>
        <taxon>Endopterygota</taxon>
        <taxon>Diptera</taxon>
        <taxon>Brachycera</taxon>
        <taxon>Stratiomyomorpha</taxon>
        <taxon>Stratiomyidae</taxon>
        <taxon>Hermetiinae</taxon>
        <taxon>Hermetia</taxon>
    </lineage>
</organism>
<evidence type="ECO:0000313" key="4">
    <source>
        <dbReference type="EMBL" id="CAD7093014.1"/>
    </source>
</evidence>
<evidence type="ECO:0000256" key="1">
    <source>
        <dbReference type="SAM" id="Coils"/>
    </source>
</evidence>
<keyword evidence="3" id="KW-0472">Membrane</keyword>
<proteinExistence type="predicted"/>
<feature type="region of interest" description="Disordered" evidence="2">
    <location>
        <begin position="246"/>
        <end position="329"/>
    </location>
</feature>
<sequence>MTAPRLARATRSRFFIGIGALVLMVGFVAIFRSSQQQLDKSREMAIRCEQNQEVLNTRMQAIIEQKFRLETSLENERKEYHDLKQNYEHKLKEEREIHAKASQESNVRFESLQQHYKLEQSEHADLVEECSKTKKVQLEQINGLERKIKSLETLLAQAKSQHNKDVEHWTLKYNNLEREKERVEELLRSSDDKVRSKLLKQVEDYEKHCSYRPPHFESTENSVLPQPNPLKSAALVKDFREQIAMIPKPLGSGEKRSRQQDDFNKDPMQQPPPLRVPYKSSTSPTDPKTSENNKQAVPAASSTSEKTKRSSTLANNGHRLKSKQLPLGVAPVPDNFEELIKNEDKDESGNNNNRYANVIEGLSGKNEDAEQENGAHEVKDNDFNLVDDKNDGKDHLLEVLDNVNNNAAEEDTNNIDAKQGDGGHMVGDGVLVAPNQNLLESVKKDHDGGNDDIDIVENNKNPMLRHDEDDKLKNEVDGDEGKEIVARHDAHEEQNEEDGDDDEYPNNARQQEGEAVRN</sequence>
<evidence type="ECO:0000256" key="3">
    <source>
        <dbReference type="SAM" id="Phobius"/>
    </source>
</evidence>
<dbReference type="EMBL" id="LR899014">
    <property type="protein sequence ID" value="CAD7093014.1"/>
    <property type="molecule type" value="Genomic_DNA"/>
</dbReference>
<evidence type="ECO:0008006" key="6">
    <source>
        <dbReference type="Google" id="ProtNLM"/>
    </source>
</evidence>
<dbReference type="InParanoid" id="A0A7R8V5U1"/>
<gene>
    <name evidence="4" type="ORF">HERILL_LOCUS15329</name>
</gene>
<evidence type="ECO:0000256" key="2">
    <source>
        <dbReference type="SAM" id="MobiDB-lite"/>
    </source>
</evidence>
<dbReference type="OrthoDB" id="6288648at2759"/>
<feature type="compositionally biased region" description="Basic and acidic residues" evidence="2">
    <location>
        <begin position="253"/>
        <end position="265"/>
    </location>
</feature>
<keyword evidence="1" id="KW-0175">Coiled coil</keyword>
<evidence type="ECO:0000313" key="5">
    <source>
        <dbReference type="Proteomes" id="UP000594454"/>
    </source>
</evidence>
<name>A0A7R8V5U1_HERIL</name>
<feature type="coiled-coil region" evidence="1">
    <location>
        <begin position="134"/>
        <end position="193"/>
    </location>
</feature>
<feature type="region of interest" description="Disordered" evidence="2">
    <location>
        <begin position="441"/>
        <end position="518"/>
    </location>
</feature>
<feature type="coiled-coil region" evidence="1">
    <location>
        <begin position="66"/>
        <end position="104"/>
    </location>
</feature>
<reference evidence="4 5" key="1">
    <citation type="submission" date="2020-11" db="EMBL/GenBank/DDBJ databases">
        <authorList>
            <person name="Wallbank WR R."/>
            <person name="Pardo Diaz C."/>
            <person name="Kozak K."/>
            <person name="Martin S."/>
            <person name="Jiggins C."/>
            <person name="Moest M."/>
            <person name="Warren A I."/>
            <person name="Generalovic N T."/>
            <person name="Byers J.R.P. K."/>
            <person name="Montejo-Kovacevich G."/>
            <person name="Yen C E."/>
        </authorList>
    </citation>
    <scope>NUCLEOTIDE SEQUENCE [LARGE SCALE GENOMIC DNA]</scope>
</reference>
<feature type="coiled-coil region" evidence="1">
    <location>
        <begin position="352"/>
        <end position="379"/>
    </location>
</feature>
<keyword evidence="3" id="KW-1133">Transmembrane helix</keyword>
<accession>A0A7R8V5U1</accession>
<dbReference type="Proteomes" id="UP000594454">
    <property type="component" value="Chromosome 6"/>
</dbReference>
<feature type="transmembrane region" description="Helical" evidence="3">
    <location>
        <begin position="12"/>
        <end position="31"/>
    </location>
</feature>
<keyword evidence="5" id="KW-1185">Reference proteome</keyword>
<dbReference type="AlphaFoldDB" id="A0A7R8V5U1"/>
<feature type="compositionally biased region" description="Acidic residues" evidence="2">
    <location>
        <begin position="494"/>
        <end position="504"/>
    </location>
</feature>